<dbReference type="NCBIfam" id="TIGR04416">
    <property type="entry name" value="group_II_RT_mat"/>
    <property type="match status" value="1"/>
</dbReference>
<keyword evidence="3" id="KW-0695">RNA-directed DNA polymerase</keyword>
<feature type="region of interest" description="Disordered" evidence="1">
    <location>
        <begin position="102"/>
        <end position="124"/>
    </location>
</feature>
<dbReference type="RefSeq" id="WP_307731631.1">
    <property type="nucleotide sequence ID" value="NZ_BLAY01000185.1"/>
</dbReference>
<dbReference type="PROSITE" id="PS50878">
    <property type="entry name" value="RT_POL"/>
    <property type="match status" value="1"/>
</dbReference>
<dbReference type="PANTHER" id="PTHR34047:SF10">
    <property type="entry name" value="GROUP II INTRON-ASSOCIATED OPEN READING FRAME"/>
    <property type="match status" value="1"/>
</dbReference>
<dbReference type="InterPro" id="IPR051083">
    <property type="entry name" value="GrpII_Intron_Splice-Mob/Def"/>
</dbReference>
<dbReference type="EMBL" id="BLAY01000185">
    <property type="protein sequence ID" value="GET42845.1"/>
    <property type="molecule type" value="Genomic_DNA"/>
</dbReference>
<reference evidence="3" key="1">
    <citation type="submission" date="2019-10" db="EMBL/GenBank/DDBJ databases">
        <title>Draft genome sequece of Microseira wollei NIES-4236.</title>
        <authorList>
            <person name="Yamaguchi H."/>
            <person name="Suzuki S."/>
            <person name="Kawachi M."/>
        </authorList>
    </citation>
    <scope>NUCLEOTIDE SEQUENCE</scope>
    <source>
        <strain evidence="3">NIES-4236</strain>
    </source>
</reference>
<comment type="caution">
    <text evidence="3">The sequence shown here is derived from an EMBL/GenBank/DDBJ whole genome shotgun (WGS) entry which is preliminary data.</text>
</comment>
<evidence type="ECO:0000256" key="1">
    <source>
        <dbReference type="SAM" id="MobiDB-lite"/>
    </source>
</evidence>
<dbReference type="InterPro" id="IPR025960">
    <property type="entry name" value="RVT_N"/>
</dbReference>
<sequence length="553" mass="62626">MNKPKSDSQTNTEGYKNIDWRQVERYVFKLQKRIYAASRRGDVKQVRQLQKTLMRSWSNRVLAVRRVTVENQGKKTAGVDGIKSLSPKARLELAGQLKLTGKSKPTRRVSIPKPGRNEKRPLGIPTMYDRDLQAVIKAALEPEWEATFEPNSFGFRPGRSCHDAIWQIKNSIKDKPKFVLDADIAKCFDCINHETLLQKLNIKGKIRQQIKAWLKSGGIDKGAFTATSLGTPQGGVLSPLLANIARHGLENHLKEFAETLSLRNPNGVIMAKRDRRKSLTFVRYADDFVVLHQDKAVVQRCREIISDWLSDIGLELKPEKTRLTHTLHPELSEDGIAGFDFLGHHIQQYPVGKYQSAKNSQGKILGFKTLITPSPKSNKAHQEEIGRIIKKHRSSPQAVLIKDLNPVIRGWTSYYSNSDAKNVGELSKQDHLTYLKLRRWAFRRCGNINTGHQRYWISIDGDNWVFATKKGDANPLRLLKHSEFSCSSTDYVKVKGDKSPFEGDLVYWSSRLGTSPQMPSRKARVAQTTKGKMSGVRIKLPRMGCDGSRPQNP</sequence>
<evidence type="ECO:0000259" key="2">
    <source>
        <dbReference type="PROSITE" id="PS50878"/>
    </source>
</evidence>
<organism evidence="3 4">
    <name type="scientific">Microseira wollei NIES-4236</name>
    <dbReference type="NCBI Taxonomy" id="2530354"/>
    <lineage>
        <taxon>Bacteria</taxon>
        <taxon>Bacillati</taxon>
        <taxon>Cyanobacteriota</taxon>
        <taxon>Cyanophyceae</taxon>
        <taxon>Oscillatoriophycideae</taxon>
        <taxon>Aerosakkonematales</taxon>
        <taxon>Aerosakkonemataceae</taxon>
        <taxon>Microseira</taxon>
    </lineage>
</organism>
<name>A0AAV3XLN3_9CYAN</name>
<dbReference type="Proteomes" id="UP001050975">
    <property type="component" value="Unassembled WGS sequence"/>
</dbReference>
<keyword evidence="3" id="KW-0808">Transferase</keyword>
<feature type="domain" description="Reverse transcriptase" evidence="2">
    <location>
        <begin position="92"/>
        <end position="346"/>
    </location>
</feature>
<evidence type="ECO:0000313" key="4">
    <source>
        <dbReference type="Proteomes" id="UP001050975"/>
    </source>
</evidence>
<dbReference type="InterPro" id="IPR000477">
    <property type="entry name" value="RT_dom"/>
</dbReference>
<dbReference type="SUPFAM" id="SSF56672">
    <property type="entry name" value="DNA/RNA polymerases"/>
    <property type="match status" value="1"/>
</dbReference>
<protein>
    <submittedName>
        <fullName evidence="3">RNA-directed DNA polymerase (Reverse transcriptase)</fullName>
    </submittedName>
</protein>
<proteinExistence type="predicted"/>
<dbReference type="InterPro" id="IPR030931">
    <property type="entry name" value="Group_II_RT_mat"/>
</dbReference>
<dbReference type="Pfam" id="PF13655">
    <property type="entry name" value="RVT_N"/>
    <property type="match status" value="1"/>
</dbReference>
<dbReference type="CDD" id="cd01651">
    <property type="entry name" value="RT_G2_intron"/>
    <property type="match status" value="1"/>
</dbReference>
<dbReference type="InterPro" id="IPR043502">
    <property type="entry name" value="DNA/RNA_pol_sf"/>
</dbReference>
<dbReference type="AlphaFoldDB" id="A0AAV3XLN3"/>
<dbReference type="PANTHER" id="PTHR34047">
    <property type="entry name" value="NUCLEAR INTRON MATURASE 1, MITOCHONDRIAL-RELATED"/>
    <property type="match status" value="1"/>
</dbReference>
<dbReference type="Pfam" id="PF08388">
    <property type="entry name" value="GIIM"/>
    <property type="match status" value="1"/>
</dbReference>
<accession>A0AAV3XLN3</accession>
<keyword evidence="3" id="KW-0548">Nucleotidyltransferase</keyword>
<evidence type="ECO:0000313" key="3">
    <source>
        <dbReference type="EMBL" id="GET42845.1"/>
    </source>
</evidence>
<dbReference type="Pfam" id="PF00078">
    <property type="entry name" value="RVT_1"/>
    <property type="match status" value="1"/>
</dbReference>
<dbReference type="InterPro" id="IPR013597">
    <property type="entry name" value="Mat_intron_G2"/>
</dbReference>
<gene>
    <name evidence="3" type="ORF">MiSe_76630</name>
</gene>
<keyword evidence="4" id="KW-1185">Reference proteome</keyword>
<dbReference type="GO" id="GO:0003964">
    <property type="term" value="F:RNA-directed DNA polymerase activity"/>
    <property type="evidence" value="ECO:0007669"/>
    <property type="project" value="UniProtKB-KW"/>
</dbReference>